<evidence type="ECO:0000256" key="5">
    <source>
        <dbReference type="ARBA" id="ARBA00023002"/>
    </source>
</evidence>
<dbReference type="SUPFAM" id="SSF55103">
    <property type="entry name" value="FAD-linked oxidases, C-terminal domain"/>
    <property type="match status" value="1"/>
</dbReference>
<dbReference type="InterPro" id="IPR017896">
    <property type="entry name" value="4Fe4S_Fe-S-bd"/>
</dbReference>
<dbReference type="Gene3D" id="1.10.1060.10">
    <property type="entry name" value="Alpha-helical ferredoxin"/>
    <property type="match status" value="1"/>
</dbReference>
<feature type="domain" description="FAD-binding PCMH-type" evidence="9">
    <location>
        <begin position="45"/>
        <end position="266"/>
    </location>
</feature>
<evidence type="ECO:0000256" key="7">
    <source>
        <dbReference type="ARBA" id="ARBA00023014"/>
    </source>
</evidence>
<name>A0A2W5SKK1_ANCNO</name>
<organism evidence="10 11">
    <name type="scientific">Ancylobacter novellus</name>
    <name type="common">Thiobacillus novellus</name>
    <dbReference type="NCBI Taxonomy" id="921"/>
    <lineage>
        <taxon>Bacteria</taxon>
        <taxon>Pseudomonadati</taxon>
        <taxon>Pseudomonadota</taxon>
        <taxon>Alphaproteobacteria</taxon>
        <taxon>Hyphomicrobiales</taxon>
        <taxon>Xanthobacteraceae</taxon>
        <taxon>Ancylobacter</taxon>
    </lineage>
</organism>
<dbReference type="InterPro" id="IPR004113">
    <property type="entry name" value="FAD-bd_oxidored_4_C"/>
</dbReference>
<reference evidence="10 11" key="1">
    <citation type="submission" date="2017-08" db="EMBL/GenBank/DDBJ databases">
        <title>Infants hospitalized years apart are colonized by the same room-sourced microbial strains.</title>
        <authorList>
            <person name="Brooks B."/>
            <person name="Olm M.R."/>
            <person name="Firek B.A."/>
            <person name="Baker R."/>
            <person name="Thomas B.C."/>
            <person name="Morowitz M.J."/>
            <person name="Banfield J.F."/>
        </authorList>
    </citation>
    <scope>NUCLEOTIDE SEQUENCE [LARGE SCALE GENOMIC DNA]</scope>
    <source>
        <strain evidence="10">S2_005_001_R2_27</strain>
    </source>
</reference>
<evidence type="ECO:0000259" key="9">
    <source>
        <dbReference type="PROSITE" id="PS51387"/>
    </source>
</evidence>
<dbReference type="Proteomes" id="UP000248887">
    <property type="component" value="Unassembled WGS sequence"/>
</dbReference>
<dbReference type="PROSITE" id="PS51379">
    <property type="entry name" value="4FE4S_FER_2"/>
    <property type="match status" value="1"/>
</dbReference>
<dbReference type="InterPro" id="IPR006094">
    <property type="entry name" value="Oxid_FAD_bind_N"/>
</dbReference>
<dbReference type="SUPFAM" id="SSF56176">
    <property type="entry name" value="FAD-binding/transporter-associated domain-like"/>
    <property type="match status" value="1"/>
</dbReference>
<keyword evidence="6" id="KW-0408">Iron</keyword>
<dbReference type="GO" id="GO:1903457">
    <property type="term" value="P:lactate catabolic process"/>
    <property type="evidence" value="ECO:0007669"/>
    <property type="project" value="TreeGrafter"/>
</dbReference>
<evidence type="ECO:0000256" key="1">
    <source>
        <dbReference type="ARBA" id="ARBA00001974"/>
    </source>
</evidence>
<protein>
    <submittedName>
        <fullName evidence="10">FAD-binding oxidoreductase</fullName>
    </submittedName>
</protein>
<dbReference type="GO" id="GO:0008720">
    <property type="term" value="F:D-lactate dehydrogenase (NAD+) activity"/>
    <property type="evidence" value="ECO:0007669"/>
    <property type="project" value="TreeGrafter"/>
</dbReference>
<comment type="cofactor">
    <cofactor evidence="1">
        <name>FAD</name>
        <dbReference type="ChEBI" id="CHEBI:57692"/>
    </cofactor>
</comment>
<evidence type="ECO:0000256" key="2">
    <source>
        <dbReference type="ARBA" id="ARBA00022630"/>
    </source>
</evidence>
<comment type="caution">
    <text evidence="10">The sequence shown here is derived from an EMBL/GenBank/DDBJ whole genome shotgun (WGS) entry which is preliminary data.</text>
</comment>
<evidence type="ECO:0000256" key="4">
    <source>
        <dbReference type="ARBA" id="ARBA00022827"/>
    </source>
</evidence>
<keyword evidence="3" id="KW-0479">Metal-binding</keyword>
<dbReference type="GO" id="GO:0046872">
    <property type="term" value="F:metal ion binding"/>
    <property type="evidence" value="ECO:0007669"/>
    <property type="project" value="UniProtKB-KW"/>
</dbReference>
<evidence type="ECO:0000259" key="8">
    <source>
        <dbReference type="PROSITE" id="PS51379"/>
    </source>
</evidence>
<keyword evidence="7" id="KW-0411">Iron-sulfur</keyword>
<dbReference type="Pfam" id="PF02913">
    <property type="entry name" value="FAD-oxidase_C"/>
    <property type="match status" value="1"/>
</dbReference>
<dbReference type="Pfam" id="PF01565">
    <property type="entry name" value="FAD_binding_4"/>
    <property type="match status" value="1"/>
</dbReference>
<dbReference type="PROSITE" id="PS00198">
    <property type="entry name" value="4FE4S_FER_1"/>
    <property type="match status" value="1"/>
</dbReference>
<dbReference type="PANTHER" id="PTHR11748">
    <property type="entry name" value="D-LACTATE DEHYDROGENASE"/>
    <property type="match status" value="1"/>
</dbReference>
<keyword evidence="2" id="KW-0285">Flavoprotein</keyword>
<dbReference type="GO" id="GO:0004458">
    <property type="term" value="F:D-lactate dehydrogenase (cytochrome) activity"/>
    <property type="evidence" value="ECO:0007669"/>
    <property type="project" value="TreeGrafter"/>
</dbReference>
<dbReference type="PANTHER" id="PTHR11748:SF119">
    <property type="entry name" value="D-2-HYDROXYGLUTARATE DEHYDROGENASE"/>
    <property type="match status" value="1"/>
</dbReference>
<dbReference type="InterPro" id="IPR009051">
    <property type="entry name" value="Helical_ferredxn"/>
</dbReference>
<keyword evidence="5" id="KW-0560">Oxidoreductase</keyword>
<dbReference type="Gene3D" id="3.30.70.2740">
    <property type="match status" value="1"/>
</dbReference>
<accession>A0A2W5SKK1</accession>
<dbReference type="AlphaFoldDB" id="A0A2W5SKK1"/>
<sequence>MRDQALAHLDQCEAFARALAAEGFRGEIETDSALRAAMSTDNSVYQIAPDLIVAPRDGDDLVRLMAVIEAPAFAGLAVTARGGGTGTNGQSLNHGVIVDMRRHMNRLLAFDAAEGWADVEPGMVLDQLNEQIRPSGWFFAPETSTSSRCTIGGMVSTDASGKGSRIYGKTSDNILGLELARAQGLLDSLAPAPEWARDLLSRAEAAARQGRAAFIANTPRLNRRFTGYDLERACPEGGGFEWWRLFLGAEGTLGLISRIRVRLRRIEREKRLIVAGFADFRAALAAATPLLAAEPTAVEVMDETIQALAEEGGILRRLPPGLRPAKGQRVAYVFVELNGNDAALLQRQLDECCRILGGLPGIGAVHLARDLDEIRELWAIRSAGVGLLGKVDGPARPIAFVEDTVVPPENLPAFLDEFLAVLSRNGLGFGIHGHVDVGCLHIRPALNIDSVADRDRLVAVSDAVFALTRKYGGIFWGEHGKGVRGAYLRDWIGVEGYAALQGVKAAFDPAGRFNPGKLVSNDVPILGIATTPFRAFNAAEGDPLTRAFRCNGNAQCLSYASTTPMCPSFKASADVRHSPKGRADALRGWHKARREAAPDLPRIEADLMKVLDTCLGCKACATSCPVQVDIPTMRSAFLADYHARHSRSWAERLVLAAERFSPLLSRLTPVLAPVWPLVAPIGAALTRSRDLPTRLARRDPNLWLSSADLVGSLPANTVILIQDWFTALFDGAVQEDVVAGLRALGYAPRLLPMRPAGKAAHAAGDMAGFARMAQALSRDLQSAASLGHPLIAFEPAFVMMLRQDYPKAGFQLPPVLLPQEFLAAEAARRTFPRAAAQPSPARLLSHCTEATALPQSGALWRQVFAAIGLDVQTPATGCCGMAGLFGHQERHQTVSRKLFEMSWRSHMDTKDDLLATGFSCRCQSDRLADRLPGHPLGLIARALLPAGAAGQEGASGLAPGVTAP</sequence>
<dbReference type="EMBL" id="QFQD01000070">
    <property type="protein sequence ID" value="PZQ80153.1"/>
    <property type="molecule type" value="Genomic_DNA"/>
</dbReference>
<dbReference type="GO" id="GO:0071949">
    <property type="term" value="F:FAD binding"/>
    <property type="evidence" value="ECO:0007669"/>
    <property type="project" value="InterPro"/>
</dbReference>
<dbReference type="InterPro" id="IPR017900">
    <property type="entry name" value="4Fe4S_Fe_S_CS"/>
</dbReference>
<evidence type="ECO:0000313" key="11">
    <source>
        <dbReference type="Proteomes" id="UP000248887"/>
    </source>
</evidence>
<keyword evidence="4" id="KW-0274">FAD</keyword>
<dbReference type="SUPFAM" id="SSF46548">
    <property type="entry name" value="alpha-helical ferredoxin"/>
    <property type="match status" value="1"/>
</dbReference>
<gene>
    <name evidence="10" type="ORF">DI549_17945</name>
</gene>
<dbReference type="PROSITE" id="PS51387">
    <property type="entry name" value="FAD_PCMH"/>
    <property type="match status" value="1"/>
</dbReference>
<dbReference type="Gene3D" id="3.30.465.10">
    <property type="match status" value="1"/>
</dbReference>
<dbReference type="InterPro" id="IPR016169">
    <property type="entry name" value="FAD-bd_PCMH_sub2"/>
</dbReference>
<evidence type="ECO:0000256" key="6">
    <source>
        <dbReference type="ARBA" id="ARBA00023004"/>
    </source>
</evidence>
<dbReference type="GO" id="GO:0051536">
    <property type="term" value="F:iron-sulfur cluster binding"/>
    <property type="evidence" value="ECO:0007669"/>
    <property type="project" value="UniProtKB-KW"/>
</dbReference>
<dbReference type="InterPro" id="IPR016164">
    <property type="entry name" value="FAD-linked_Oxase-like_C"/>
</dbReference>
<evidence type="ECO:0000313" key="10">
    <source>
        <dbReference type="EMBL" id="PZQ80153.1"/>
    </source>
</evidence>
<dbReference type="Pfam" id="PF13183">
    <property type="entry name" value="Fer4_8"/>
    <property type="match status" value="1"/>
</dbReference>
<feature type="domain" description="4Fe-4S ferredoxin-type" evidence="8">
    <location>
        <begin position="605"/>
        <end position="636"/>
    </location>
</feature>
<evidence type="ECO:0000256" key="3">
    <source>
        <dbReference type="ARBA" id="ARBA00022723"/>
    </source>
</evidence>
<dbReference type="InterPro" id="IPR016166">
    <property type="entry name" value="FAD-bd_PCMH"/>
</dbReference>
<dbReference type="InterPro" id="IPR036318">
    <property type="entry name" value="FAD-bd_PCMH-like_sf"/>
</dbReference>
<proteinExistence type="predicted"/>